<dbReference type="PROSITE" id="PS01320">
    <property type="entry name" value="UPF0067"/>
    <property type="match status" value="1"/>
</dbReference>
<keyword evidence="4" id="KW-1185">Reference proteome</keyword>
<proteinExistence type="inferred from homology"/>
<evidence type="ECO:0000313" key="3">
    <source>
        <dbReference type="EMBL" id="KNE64649.1"/>
    </source>
</evidence>
<dbReference type="InterPro" id="IPR000614">
    <property type="entry name" value="FRMsr_CS"/>
</dbReference>
<comment type="similarity">
    <text evidence="1">Belongs to the free Met sulfoxide reductase family.</text>
</comment>
<dbReference type="STRING" id="578462.A0A0L0SQJ6"/>
<gene>
    <name evidence="3" type="ORF">AMAG_10006</name>
</gene>
<dbReference type="GO" id="GO:0033745">
    <property type="term" value="F:L-methionine-(R)-S-oxide reductase activity"/>
    <property type="evidence" value="ECO:0007669"/>
    <property type="project" value="TreeGrafter"/>
</dbReference>
<evidence type="ECO:0000313" key="4">
    <source>
        <dbReference type="Proteomes" id="UP000054350"/>
    </source>
</evidence>
<dbReference type="FunFam" id="3.30.450.40:FF:000008">
    <property type="entry name" value="GAF domain-containing proteins"/>
    <property type="match status" value="1"/>
</dbReference>
<accession>A0A0L0SQJ6</accession>
<dbReference type="OMA" id="GRRVNWA"/>
<organism evidence="3 4">
    <name type="scientific">Allomyces macrogynus (strain ATCC 38327)</name>
    <name type="common">Allomyces javanicus var. macrogynus</name>
    <dbReference type="NCBI Taxonomy" id="578462"/>
    <lineage>
        <taxon>Eukaryota</taxon>
        <taxon>Fungi</taxon>
        <taxon>Fungi incertae sedis</taxon>
        <taxon>Blastocladiomycota</taxon>
        <taxon>Blastocladiomycetes</taxon>
        <taxon>Blastocladiales</taxon>
        <taxon>Blastocladiaceae</taxon>
        <taxon>Allomyces</taxon>
    </lineage>
</organism>
<dbReference type="SUPFAM" id="SSF55781">
    <property type="entry name" value="GAF domain-like"/>
    <property type="match status" value="1"/>
</dbReference>
<dbReference type="InterPro" id="IPR003018">
    <property type="entry name" value="GAF"/>
</dbReference>
<dbReference type="VEuPathDB" id="FungiDB:AMAG_10006"/>
<reference evidence="4" key="2">
    <citation type="submission" date="2009-11" db="EMBL/GenBank/DDBJ databases">
        <title>The Genome Sequence of Allomyces macrogynus strain ATCC 38327.</title>
        <authorList>
            <consortium name="The Broad Institute Genome Sequencing Platform"/>
            <person name="Russ C."/>
            <person name="Cuomo C."/>
            <person name="Shea T."/>
            <person name="Young S.K."/>
            <person name="Zeng Q."/>
            <person name="Koehrsen M."/>
            <person name="Haas B."/>
            <person name="Borodovsky M."/>
            <person name="Guigo R."/>
            <person name="Alvarado L."/>
            <person name="Berlin A."/>
            <person name="Borenstein D."/>
            <person name="Chen Z."/>
            <person name="Engels R."/>
            <person name="Freedman E."/>
            <person name="Gellesch M."/>
            <person name="Goldberg J."/>
            <person name="Griggs A."/>
            <person name="Gujja S."/>
            <person name="Heiman D."/>
            <person name="Hepburn T."/>
            <person name="Howarth C."/>
            <person name="Jen D."/>
            <person name="Larson L."/>
            <person name="Lewis B."/>
            <person name="Mehta T."/>
            <person name="Park D."/>
            <person name="Pearson M."/>
            <person name="Roberts A."/>
            <person name="Saif S."/>
            <person name="Shenoy N."/>
            <person name="Sisk P."/>
            <person name="Stolte C."/>
            <person name="Sykes S."/>
            <person name="Walk T."/>
            <person name="White J."/>
            <person name="Yandava C."/>
            <person name="Burger G."/>
            <person name="Gray M.W."/>
            <person name="Holland P.W.H."/>
            <person name="King N."/>
            <person name="Lang F.B.F."/>
            <person name="Roger A.J."/>
            <person name="Ruiz-Trillo I."/>
            <person name="Lander E."/>
            <person name="Nusbaum C."/>
        </authorList>
    </citation>
    <scope>NUCLEOTIDE SEQUENCE [LARGE SCALE GENOMIC DNA]</scope>
    <source>
        <strain evidence="4">ATCC 38327</strain>
    </source>
</reference>
<evidence type="ECO:0000259" key="2">
    <source>
        <dbReference type="Pfam" id="PF13185"/>
    </source>
</evidence>
<dbReference type="AlphaFoldDB" id="A0A0L0SQJ6"/>
<dbReference type="Pfam" id="PF13185">
    <property type="entry name" value="GAF_2"/>
    <property type="match status" value="1"/>
</dbReference>
<dbReference type="PANTHER" id="PTHR21021">
    <property type="entry name" value="GAF/PUTATIVE CYTOSKELETAL PROTEIN"/>
    <property type="match status" value="1"/>
</dbReference>
<dbReference type="eggNOG" id="ENOG502RXXR">
    <property type="taxonomic scope" value="Eukaryota"/>
</dbReference>
<dbReference type="Proteomes" id="UP000054350">
    <property type="component" value="Unassembled WGS sequence"/>
</dbReference>
<dbReference type="PANTHER" id="PTHR21021:SF15">
    <property type="entry name" value="FREE METHIONINE-R-SULFOXIDE REDUCTASE"/>
    <property type="match status" value="1"/>
</dbReference>
<dbReference type="InterPro" id="IPR051330">
    <property type="entry name" value="Phosphatase_reg/MetRdx"/>
</dbReference>
<name>A0A0L0SQJ6_ALLM3</name>
<dbReference type="GO" id="GO:0005829">
    <property type="term" value="C:cytosol"/>
    <property type="evidence" value="ECO:0007669"/>
    <property type="project" value="TreeGrafter"/>
</dbReference>
<evidence type="ECO:0000256" key="1">
    <source>
        <dbReference type="ARBA" id="ARBA00038454"/>
    </source>
</evidence>
<dbReference type="InterPro" id="IPR029016">
    <property type="entry name" value="GAF-like_dom_sf"/>
</dbReference>
<dbReference type="EMBL" id="GG745345">
    <property type="protein sequence ID" value="KNE64649.1"/>
    <property type="molecule type" value="Genomic_DNA"/>
</dbReference>
<feature type="domain" description="GAF" evidence="2">
    <location>
        <begin position="96"/>
        <end position="188"/>
    </location>
</feature>
<dbReference type="Gene3D" id="3.30.450.40">
    <property type="match status" value="1"/>
</dbReference>
<reference evidence="3 4" key="1">
    <citation type="submission" date="2009-11" db="EMBL/GenBank/DDBJ databases">
        <title>Annotation of Allomyces macrogynus ATCC 38327.</title>
        <authorList>
            <consortium name="The Broad Institute Genome Sequencing Platform"/>
            <person name="Russ C."/>
            <person name="Cuomo C."/>
            <person name="Burger G."/>
            <person name="Gray M.W."/>
            <person name="Holland P.W.H."/>
            <person name="King N."/>
            <person name="Lang F.B.F."/>
            <person name="Roger A.J."/>
            <person name="Ruiz-Trillo I."/>
            <person name="Young S.K."/>
            <person name="Zeng Q."/>
            <person name="Gargeya S."/>
            <person name="Fitzgerald M."/>
            <person name="Haas B."/>
            <person name="Abouelleil A."/>
            <person name="Alvarado L."/>
            <person name="Arachchi H.M."/>
            <person name="Berlin A."/>
            <person name="Chapman S.B."/>
            <person name="Gearin G."/>
            <person name="Goldberg J."/>
            <person name="Griggs A."/>
            <person name="Gujja S."/>
            <person name="Hansen M."/>
            <person name="Heiman D."/>
            <person name="Howarth C."/>
            <person name="Larimer J."/>
            <person name="Lui A."/>
            <person name="MacDonald P.J.P."/>
            <person name="McCowen C."/>
            <person name="Montmayeur A."/>
            <person name="Murphy C."/>
            <person name="Neiman D."/>
            <person name="Pearson M."/>
            <person name="Priest M."/>
            <person name="Roberts A."/>
            <person name="Saif S."/>
            <person name="Shea T."/>
            <person name="Sisk P."/>
            <person name="Stolte C."/>
            <person name="Sykes S."/>
            <person name="Wortman J."/>
            <person name="Nusbaum C."/>
            <person name="Birren B."/>
        </authorList>
    </citation>
    <scope>NUCLEOTIDE SEQUENCE [LARGE SCALE GENOMIC DNA]</scope>
    <source>
        <strain evidence="3 4">ATCC 38327</strain>
    </source>
</reference>
<dbReference type="OrthoDB" id="15735at2759"/>
<protein>
    <recommendedName>
        <fullName evidence="2">GAF domain-containing protein</fullName>
    </recommendedName>
</protein>
<sequence>MRALPATTAAPTAPKSQFYADLAQQAAALIEGERNWVTNTANVSALVYHALRDRDLAVRGQETIAKTGTVNWVGFYVKDKAAPPAKKGVAGVPLTLGPFQGKIACTKIPPGKGVCGAAAARAESVVVEDVHDFPGHIACDALTNSEVVVPLVLPTSGQVIGVFDLDCEARHGFDHDDARGLEKIARLVLDACDWTPVLA</sequence>